<dbReference type="EMBL" id="JBJQOH010000003">
    <property type="protein sequence ID" value="KAL3690709.1"/>
    <property type="molecule type" value="Genomic_DNA"/>
</dbReference>
<dbReference type="Pfam" id="PF00271">
    <property type="entry name" value="Helicase_C"/>
    <property type="match status" value="1"/>
</dbReference>
<proteinExistence type="inferred from homology"/>
<evidence type="ECO:0000256" key="4">
    <source>
        <dbReference type="ARBA" id="ARBA00022806"/>
    </source>
</evidence>
<dbReference type="PROSITE" id="PS51192">
    <property type="entry name" value="HELICASE_ATP_BIND_1"/>
    <property type="match status" value="1"/>
</dbReference>
<sequence>MDRGLLGSAPALDGNKRKRADARAAYVTSMMQGNPKLLLSESPLFDGLTQHQLPFNVTVIGAPPDVQYQARITLRLPDNTETWGVGVARTKKESERVAAIDACRTLHEKGLLLGSSKTGAGSSGWGDNPKNTLVTSVAFRDVCCGGNARALPITVRSSGPDHAKVFVAELTVPLRSRDEVYVAVGQGRNKAEAERACCTAACEKLHAEGLLNKPNSQGPSGAAAPMKPSSVKVVQIQQQNEQPAIVGLRDEELAMMEDALHRLHVELQNCGPRTWQSDSVSDSGNGHHQTKMFDGPGSFVSREQLATENAMMRLEARKRLSSPEFFEQRRARQSLPCWMERQKIVDAVAINRVLVLTGETGCGKTTQVPQYVLEEAELQGVGAEVSIVVTQPRRIAAVSVAERVAWERGEAVGKSVGYVIRLESVPPRARGSILYCTTGILLRRLQKADGMAGVSHVMIDEVHERDVDTDFLLVVVRELLENHPSLRVVVMSATLDASVFTRYFNCCPLVNIPGMTYPVKVFFMEDLPQIMGPNSLVATRLNMARTSGSDDEDVDCELVASVVLFVAQYYAQEHGAILVFLPGWDTINIVRDKLLKTPLFRSLMVVAVHSQLPAGEQRAAFARPPPGMRKVVLATNIAETSITIDDVVYVVDSGKIKEKQFDASRNMTTMRVQWTSQASARQRQGRAGRVQPGVCYRLYTRAIYQTMREHQIPEMQRVPLEELCLQIKAIATPSVVAGTASGDGDGTGNQNEFNYASTGISDIATFLSKAIQPPKSSAVHAAIKVLQQLGAIDQNQNLTNLGKTLAKLAVHPRFGKMLVYGALLGCLDPLLTIAAAACFRDPFVVPVSRREEADKMHESFARGPAYGSDQLVLVSAFNQWVMANSMGLGNSFCDAHFLAPMTMRLIAGMRKQFERTLSEAGLYEPWFRTSSPDVGAQVARCLLTAGLYPNIARSELCRESKGMKNATKHAYRWRLGFRVHNGRVFIHPTSVVSEKHLNPNTQYYLVFQEKMQTSQVFVRGCTLLPPLAVVLLGWNVTICSDAGPTVLNGDWMLLEVEGWLRFHIDRRAGLLLLQLRHAFDAVLARWVSGSNRTEAERCVVECVVALLEATCHDMLVCSSSSDRVIVPHN</sequence>
<feature type="domain" description="Helicase C-terminal" evidence="13">
    <location>
        <begin position="565"/>
        <end position="731"/>
    </location>
</feature>
<keyword evidence="3" id="KW-0378">Hydrolase</keyword>
<evidence type="ECO:0000259" key="12">
    <source>
        <dbReference type="PROSITE" id="PS51192"/>
    </source>
</evidence>
<dbReference type="SMART" id="SM00487">
    <property type="entry name" value="DEXDc"/>
    <property type="match status" value="1"/>
</dbReference>
<gene>
    <name evidence="14" type="ORF">R1sor_004360</name>
</gene>
<evidence type="ECO:0000256" key="1">
    <source>
        <dbReference type="ARBA" id="ARBA00012552"/>
    </source>
</evidence>
<dbReference type="SUPFAM" id="SSF54768">
    <property type="entry name" value="dsRNA-binding domain-like"/>
    <property type="match status" value="2"/>
</dbReference>
<dbReference type="GO" id="GO:0003724">
    <property type="term" value="F:RNA helicase activity"/>
    <property type="evidence" value="ECO:0007669"/>
    <property type="project" value="UniProtKB-EC"/>
</dbReference>
<evidence type="ECO:0000256" key="9">
    <source>
        <dbReference type="PROSITE-ProRule" id="PRU00266"/>
    </source>
</evidence>
<dbReference type="Pfam" id="PF00270">
    <property type="entry name" value="DEAD"/>
    <property type="match status" value="1"/>
</dbReference>
<dbReference type="InterPro" id="IPR048333">
    <property type="entry name" value="HA2_WH"/>
</dbReference>
<dbReference type="InterPro" id="IPR011709">
    <property type="entry name" value="DEAD-box_helicase_OB_fold"/>
</dbReference>
<dbReference type="GO" id="GO:0003723">
    <property type="term" value="F:RNA binding"/>
    <property type="evidence" value="ECO:0007669"/>
    <property type="project" value="UniProtKB-UniRule"/>
</dbReference>
<dbReference type="SMART" id="SM00847">
    <property type="entry name" value="HA2"/>
    <property type="match status" value="1"/>
</dbReference>
<comment type="similarity">
    <text evidence="8">Belongs to the DExH box helicase family.</text>
</comment>
<name>A0ABD3HMT7_9MARC</name>
<evidence type="ECO:0000256" key="2">
    <source>
        <dbReference type="ARBA" id="ARBA00022741"/>
    </source>
</evidence>
<dbReference type="Pfam" id="PF07717">
    <property type="entry name" value="OB_NTP_bind"/>
    <property type="match status" value="1"/>
</dbReference>
<reference evidence="14 15" key="1">
    <citation type="submission" date="2024-09" db="EMBL/GenBank/DDBJ databases">
        <title>Chromosome-scale assembly of Riccia sorocarpa.</title>
        <authorList>
            <person name="Paukszto L."/>
        </authorList>
    </citation>
    <scope>NUCLEOTIDE SEQUENCE [LARGE SCALE GENOMIC DNA]</scope>
    <source>
        <strain evidence="14">LP-2024</strain>
        <tissue evidence="14">Aerial parts of the thallus</tissue>
    </source>
</reference>
<dbReference type="InterPro" id="IPR014720">
    <property type="entry name" value="dsRBD_dom"/>
</dbReference>
<dbReference type="GO" id="GO:0016787">
    <property type="term" value="F:hydrolase activity"/>
    <property type="evidence" value="ECO:0007669"/>
    <property type="project" value="UniProtKB-KW"/>
</dbReference>
<organism evidence="14 15">
    <name type="scientific">Riccia sorocarpa</name>
    <dbReference type="NCBI Taxonomy" id="122646"/>
    <lineage>
        <taxon>Eukaryota</taxon>
        <taxon>Viridiplantae</taxon>
        <taxon>Streptophyta</taxon>
        <taxon>Embryophyta</taxon>
        <taxon>Marchantiophyta</taxon>
        <taxon>Marchantiopsida</taxon>
        <taxon>Marchantiidae</taxon>
        <taxon>Marchantiales</taxon>
        <taxon>Ricciaceae</taxon>
        <taxon>Riccia</taxon>
    </lineage>
</organism>
<evidence type="ECO:0000256" key="7">
    <source>
        <dbReference type="ARBA" id="ARBA00047984"/>
    </source>
</evidence>
<keyword evidence="5" id="KW-0067">ATP-binding</keyword>
<dbReference type="PANTHER" id="PTHR18934:SF259">
    <property type="entry name" value="RNA HELICASE"/>
    <property type="match status" value="1"/>
</dbReference>
<dbReference type="Pfam" id="PF21010">
    <property type="entry name" value="HA2_C"/>
    <property type="match status" value="1"/>
</dbReference>
<dbReference type="PROSITE" id="PS51194">
    <property type="entry name" value="HELICASE_CTER"/>
    <property type="match status" value="1"/>
</dbReference>
<evidence type="ECO:0000313" key="14">
    <source>
        <dbReference type="EMBL" id="KAL3690709.1"/>
    </source>
</evidence>
<dbReference type="InterPro" id="IPR027417">
    <property type="entry name" value="P-loop_NTPase"/>
</dbReference>
<dbReference type="EC" id="3.6.4.13" evidence="1"/>
<dbReference type="Pfam" id="PF00035">
    <property type="entry name" value="dsrm"/>
    <property type="match status" value="2"/>
</dbReference>
<dbReference type="PANTHER" id="PTHR18934">
    <property type="entry name" value="ATP-DEPENDENT RNA HELICASE"/>
    <property type="match status" value="1"/>
</dbReference>
<evidence type="ECO:0000313" key="15">
    <source>
        <dbReference type="Proteomes" id="UP001633002"/>
    </source>
</evidence>
<dbReference type="AlphaFoldDB" id="A0ABD3HMT7"/>
<protein>
    <recommendedName>
        <fullName evidence="1">RNA helicase</fullName>
        <ecNumber evidence="1">3.6.4.13</ecNumber>
    </recommendedName>
</protein>
<dbReference type="InterPro" id="IPR014001">
    <property type="entry name" value="Helicase_ATP-bd"/>
</dbReference>
<dbReference type="CDD" id="cd18791">
    <property type="entry name" value="SF2_C_RHA"/>
    <property type="match status" value="1"/>
</dbReference>
<dbReference type="SMART" id="SM00358">
    <property type="entry name" value="DSRM"/>
    <property type="match status" value="2"/>
</dbReference>
<keyword evidence="2" id="KW-0547">Nucleotide-binding</keyword>
<dbReference type="Proteomes" id="UP001633002">
    <property type="component" value="Unassembled WGS sequence"/>
</dbReference>
<keyword evidence="4" id="KW-0347">Helicase</keyword>
<evidence type="ECO:0000256" key="3">
    <source>
        <dbReference type="ARBA" id="ARBA00022801"/>
    </source>
</evidence>
<dbReference type="FunFam" id="3.40.50.300:FF:000526">
    <property type="entry name" value="DExH-box ATP-dependent RNA helicase DExH3"/>
    <property type="match status" value="1"/>
</dbReference>
<evidence type="ECO:0000256" key="6">
    <source>
        <dbReference type="ARBA" id="ARBA00022884"/>
    </source>
</evidence>
<dbReference type="FunFam" id="1.20.120.1080:FF:000002">
    <property type="entry name" value="Putative ATP-dependent RNA helicase DHX36"/>
    <property type="match status" value="1"/>
</dbReference>
<keyword evidence="6 9" id="KW-0694">RNA-binding</keyword>
<dbReference type="InterPro" id="IPR002464">
    <property type="entry name" value="DNA/RNA_helicase_DEAH_CS"/>
</dbReference>
<dbReference type="Gene3D" id="3.40.50.300">
    <property type="entry name" value="P-loop containing nucleotide triphosphate hydrolases"/>
    <property type="match status" value="2"/>
</dbReference>
<dbReference type="Gene3D" id="3.30.160.20">
    <property type="match status" value="2"/>
</dbReference>
<evidence type="ECO:0000259" key="11">
    <source>
        <dbReference type="PROSITE" id="PS50137"/>
    </source>
</evidence>
<dbReference type="Pfam" id="PF04408">
    <property type="entry name" value="WHD_HA2"/>
    <property type="match status" value="1"/>
</dbReference>
<evidence type="ECO:0000256" key="5">
    <source>
        <dbReference type="ARBA" id="ARBA00022840"/>
    </source>
</evidence>
<comment type="catalytic activity">
    <reaction evidence="7">
        <text>ATP + H2O = ADP + phosphate + H(+)</text>
        <dbReference type="Rhea" id="RHEA:13065"/>
        <dbReference type="ChEBI" id="CHEBI:15377"/>
        <dbReference type="ChEBI" id="CHEBI:15378"/>
        <dbReference type="ChEBI" id="CHEBI:30616"/>
        <dbReference type="ChEBI" id="CHEBI:43474"/>
        <dbReference type="ChEBI" id="CHEBI:456216"/>
        <dbReference type="EC" id="3.6.4.13"/>
    </reaction>
</comment>
<feature type="domain" description="DRBM" evidence="11">
    <location>
        <begin position="155"/>
        <end position="207"/>
    </location>
</feature>
<evidence type="ECO:0000256" key="8">
    <source>
        <dbReference type="ARBA" id="ARBA00060772"/>
    </source>
</evidence>
<feature type="domain" description="Helicase ATP-binding" evidence="12">
    <location>
        <begin position="345"/>
        <end position="513"/>
    </location>
</feature>
<dbReference type="GO" id="GO:0005524">
    <property type="term" value="F:ATP binding"/>
    <property type="evidence" value="ECO:0007669"/>
    <property type="project" value="UniProtKB-KW"/>
</dbReference>
<dbReference type="Gene3D" id="1.20.120.1080">
    <property type="match status" value="1"/>
</dbReference>
<evidence type="ECO:0000256" key="10">
    <source>
        <dbReference type="SAM" id="MobiDB-lite"/>
    </source>
</evidence>
<evidence type="ECO:0000259" key="13">
    <source>
        <dbReference type="PROSITE" id="PS51194"/>
    </source>
</evidence>
<keyword evidence="15" id="KW-1185">Reference proteome</keyword>
<dbReference type="PROSITE" id="PS50137">
    <property type="entry name" value="DS_RBD"/>
    <property type="match status" value="1"/>
</dbReference>
<comment type="caution">
    <text evidence="14">The sequence shown here is derived from an EMBL/GenBank/DDBJ whole genome shotgun (WGS) entry which is preliminary data.</text>
</comment>
<dbReference type="PROSITE" id="PS00690">
    <property type="entry name" value="DEAH_ATP_HELICASE"/>
    <property type="match status" value="1"/>
</dbReference>
<accession>A0ABD3HMT7</accession>
<dbReference type="InterPro" id="IPR001650">
    <property type="entry name" value="Helicase_C-like"/>
</dbReference>
<dbReference type="SMART" id="SM00490">
    <property type="entry name" value="HELICc"/>
    <property type="match status" value="1"/>
</dbReference>
<feature type="compositionally biased region" description="Polar residues" evidence="10">
    <location>
        <begin position="274"/>
        <end position="287"/>
    </location>
</feature>
<dbReference type="InterPro" id="IPR007502">
    <property type="entry name" value="Helicase-assoc_dom"/>
</dbReference>
<dbReference type="InterPro" id="IPR011545">
    <property type="entry name" value="DEAD/DEAH_box_helicase_dom"/>
</dbReference>
<dbReference type="SUPFAM" id="SSF52540">
    <property type="entry name" value="P-loop containing nucleoside triphosphate hydrolases"/>
    <property type="match status" value="1"/>
</dbReference>
<feature type="region of interest" description="Disordered" evidence="10">
    <location>
        <begin position="274"/>
        <end position="297"/>
    </location>
</feature>